<proteinExistence type="predicted"/>
<dbReference type="EMBL" id="CACSHJ010000088">
    <property type="protein sequence ID" value="CAA0371612.1"/>
    <property type="molecule type" value="Genomic_DNA"/>
</dbReference>
<dbReference type="AlphaFoldDB" id="A0A5S9X149"/>
<dbReference type="GO" id="GO:0016567">
    <property type="term" value="P:protein ubiquitination"/>
    <property type="evidence" value="ECO:0007669"/>
    <property type="project" value="UniProtKB-UniPathway"/>
</dbReference>
<dbReference type="UniPathway" id="UPA00143"/>
<evidence type="ECO:0000313" key="1">
    <source>
        <dbReference type="EMBL" id="CAA0371612.1"/>
    </source>
</evidence>
<dbReference type="OrthoDB" id="1022835at2759"/>
<name>A0A5S9X149_ARATH</name>
<gene>
    <name evidence="1" type="ORF">C24_LOCUS8796</name>
</gene>
<organism evidence="1 2">
    <name type="scientific">Arabidopsis thaliana</name>
    <name type="common">Mouse-ear cress</name>
    <dbReference type="NCBI Taxonomy" id="3702"/>
    <lineage>
        <taxon>Eukaryota</taxon>
        <taxon>Viridiplantae</taxon>
        <taxon>Streptophyta</taxon>
        <taxon>Embryophyta</taxon>
        <taxon>Tracheophyta</taxon>
        <taxon>Spermatophyta</taxon>
        <taxon>Magnoliopsida</taxon>
        <taxon>eudicotyledons</taxon>
        <taxon>Gunneridae</taxon>
        <taxon>Pentapetalae</taxon>
        <taxon>rosids</taxon>
        <taxon>malvids</taxon>
        <taxon>Brassicales</taxon>
        <taxon>Brassicaceae</taxon>
        <taxon>Camelineae</taxon>
        <taxon>Arabidopsis</taxon>
    </lineage>
</organism>
<dbReference type="Proteomes" id="UP000434276">
    <property type="component" value="Unassembled WGS sequence"/>
</dbReference>
<sequence length="240" mass="26942">METGDMKFAITTKIFSQTTYLPLSLNNTVCIINLRQQFKRYVIDKSNGSITFNGLYPGPPLPISQIRLNLLNYKFTPFHLFPLLDSRLHDPSLSKYIAEVITGQASLSVGFLQRLFMFVNVVLTQEVFSVIPVSCLPKEETQEVEDESTCPICLENFLNDYVNDDEINGSVTLRSSPSRPSNPFPLINSCLHDPPLSKEVFSVIPKCAVENLWNDNDKNQITTNCHIVCIGFIKDVSSSG</sequence>
<evidence type="ECO:0000313" key="2">
    <source>
        <dbReference type="Proteomes" id="UP000434276"/>
    </source>
</evidence>
<dbReference type="ExpressionAtlas" id="A0A5S9X149">
    <property type="expression patterns" value="baseline and differential"/>
</dbReference>
<accession>A0A5S9X149</accession>
<protein>
    <submittedName>
        <fullName evidence="1">Uncharacterized protein</fullName>
    </submittedName>
</protein>
<reference evidence="1 2" key="1">
    <citation type="submission" date="2019-12" db="EMBL/GenBank/DDBJ databases">
        <authorList>
            <person name="Jiao W.-B."/>
            <person name="Schneeberger K."/>
        </authorList>
    </citation>
    <scope>NUCLEOTIDE SEQUENCE [LARGE SCALE GENOMIC DNA]</scope>
    <source>
        <strain evidence="2">cv. C24</strain>
    </source>
</reference>